<sequence>MILAILIYLSSIPWVFCICPSGFSSGSNGFCYKGYNDQNTWFQAEATCAQNIDGGHLASVENVFTNAVIGSLFAAQLNYSDIWLGGTTDYLGGNWSWSDSTAFSYTNFEPGRQNNSIGLCLVQRYNDLRWYPIECIQSRKFICEYPEVQKTSSPEFLSTTKTQSTPQISVPTKTSLSTLLPPPNCPNNTWLYYNETNKCYFFDMPTKKLNWHKSLAACNDLYHNATLVSIHSKDENLKLVDLAKSFSNESSLQVWIGLRQVTEFDVYAWIDGTPYNFTNISPGDGDPAPCVHLDPNYYDQDTKGYGSWFSNSCGDVAKAYICELEFV</sequence>
<feature type="signal peptide" evidence="1">
    <location>
        <begin position="1"/>
        <end position="17"/>
    </location>
</feature>
<keyword evidence="3" id="KW-1185">Reference proteome</keyword>
<dbReference type="PANTHER" id="PTHR22803">
    <property type="entry name" value="MANNOSE, PHOSPHOLIPASE, LECTIN RECEPTOR RELATED"/>
    <property type="match status" value="1"/>
</dbReference>
<dbReference type="Gene3D" id="3.10.100.10">
    <property type="entry name" value="Mannose-Binding Protein A, subunit A"/>
    <property type="match status" value="2"/>
</dbReference>
<feature type="domain" description="C-type lectin" evidence="2">
    <location>
        <begin position="27"/>
        <end position="144"/>
    </location>
</feature>
<feature type="domain" description="C-type lectin" evidence="2">
    <location>
        <begin position="195"/>
        <end position="313"/>
    </location>
</feature>
<evidence type="ECO:0000259" key="2">
    <source>
        <dbReference type="PROSITE" id="PS50041"/>
    </source>
</evidence>
<dbReference type="Pfam" id="PF00059">
    <property type="entry name" value="Lectin_C"/>
    <property type="match status" value="2"/>
</dbReference>
<evidence type="ECO:0000256" key="1">
    <source>
        <dbReference type="SAM" id="SignalP"/>
    </source>
</evidence>
<protein>
    <submittedName>
        <fullName evidence="4">C-type lectin domain-containing protein</fullName>
    </submittedName>
</protein>
<dbReference type="InterPro" id="IPR016187">
    <property type="entry name" value="CTDL_fold"/>
</dbReference>
<accession>A0A914C1I3</accession>
<dbReference type="InterPro" id="IPR001304">
    <property type="entry name" value="C-type_lectin-like"/>
</dbReference>
<dbReference type="SMART" id="SM00034">
    <property type="entry name" value="CLECT"/>
    <property type="match status" value="2"/>
</dbReference>
<name>A0A914C1I3_9BILA</name>
<evidence type="ECO:0000313" key="4">
    <source>
        <dbReference type="WBParaSite" id="ACRNAN_Path_1460.g5716.t1"/>
    </source>
</evidence>
<organism evidence="3 4">
    <name type="scientific">Acrobeloides nanus</name>
    <dbReference type="NCBI Taxonomy" id="290746"/>
    <lineage>
        <taxon>Eukaryota</taxon>
        <taxon>Metazoa</taxon>
        <taxon>Ecdysozoa</taxon>
        <taxon>Nematoda</taxon>
        <taxon>Chromadorea</taxon>
        <taxon>Rhabditida</taxon>
        <taxon>Tylenchina</taxon>
        <taxon>Cephalobomorpha</taxon>
        <taxon>Cephaloboidea</taxon>
        <taxon>Cephalobidae</taxon>
        <taxon>Acrobeloides</taxon>
    </lineage>
</organism>
<dbReference type="SUPFAM" id="SSF56436">
    <property type="entry name" value="C-type lectin-like"/>
    <property type="match status" value="2"/>
</dbReference>
<dbReference type="Proteomes" id="UP000887540">
    <property type="component" value="Unplaced"/>
</dbReference>
<dbReference type="InterPro" id="IPR050111">
    <property type="entry name" value="C-type_lectin/snaclec_domain"/>
</dbReference>
<feature type="chain" id="PRO_5036745436" evidence="1">
    <location>
        <begin position="18"/>
        <end position="327"/>
    </location>
</feature>
<dbReference type="WBParaSite" id="ACRNAN_Path_1460.g5716.t1">
    <property type="protein sequence ID" value="ACRNAN_Path_1460.g5716.t1"/>
    <property type="gene ID" value="ACRNAN_Path_1460.g5716"/>
</dbReference>
<proteinExistence type="predicted"/>
<dbReference type="CDD" id="cd00037">
    <property type="entry name" value="CLECT"/>
    <property type="match status" value="2"/>
</dbReference>
<evidence type="ECO:0000313" key="3">
    <source>
        <dbReference type="Proteomes" id="UP000887540"/>
    </source>
</evidence>
<dbReference type="AlphaFoldDB" id="A0A914C1I3"/>
<reference evidence="4" key="1">
    <citation type="submission" date="2022-11" db="UniProtKB">
        <authorList>
            <consortium name="WormBaseParasite"/>
        </authorList>
    </citation>
    <scope>IDENTIFICATION</scope>
</reference>
<keyword evidence="1" id="KW-0732">Signal</keyword>
<dbReference type="PROSITE" id="PS50041">
    <property type="entry name" value="C_TYPE_LECTIN_2"/>
    <property type="match status" value="2"/>
</dbReference>
<dbReference type="InterPro" id="IPR016186">
    <property type="entry name" value="C-type_lectin-like/link_sf"/>
</dbReference>